<comment type="caution">
    <text evidence="2">The sequence shown here is derived from an EMBL/GenBank/DDBJ whole genome shotgun (WGS) entry which is preliminary data.</text>
</comment>
<evidence type="ECO:0000313" key="3">
    <source>
        <dbReference type="Proteomes" id="UP000828390"/>
    </source>
</evidence>
<reference evidence="2" key="1">
    <citation type="journal article" date="2019" name="bioRxiv">
        <title>The Genome of the Zebra Mussel, Dreissena polymorpha: A Resource for Invasive Species Research.</title>
        <authorList>
            <person name="McCartney M.A."/>
            <person name="Auch B."/>
            <person name="Kono T."/>
            <person name="Mallez S."/>
            <person name="Zhang Y."/>
            <person name="Obille A."/>
            <person name="Becker A."/>
            <person name="Abrahante J.E."/>
            <person name="Garbe J."/>
            <person name="Badalamenti J.P."/>
            <person name="Herman A."/>
            <person name="Mangelson H."/>
            <person name="Liachko I."/>
            <person name="Sullivan S."/>
            <person name="Sone E.D."/>
            <person name="Koren S."/>
            <person name="Silverstein K.A.T."/>
            <person name="Beckman K.B."/>
            <person name="Gohl D.M."/>
        </authorList>
    </citation>
    <scope>NUCLEOTIDE SEQUENCE</scope>
    <source>
        <strain evidence="2">Duluth1</strain>
        <tissue evidence="2">Whole animal</tissue>
    </source>
</reference>
<reference evidence="2" key="2">
    <citation type="submission" date="2020-11" db="EMBL/GenBank/DDBJ databases">
        <authorList>
            <person name="McCartney M.A."/>
            <person name="Auch B."/>
            <person name="Kono T."/>
            <person name="Mallez S."/>
            <person name="Becker A."/>
            <person name="Gohl D.M."/>
            <person name="Silverstein K.A.T."/>
            <person name="Koren S."/>
            <person name="Bechman K.B."/>
            <person name="Herman A."/>
            <person name="Abrahante J.E."/>
            <person name="Garbe J."/>
        </authorList>
    </citation>
    <scope>NUCLEOTIDE SEQUENCE</scope>
    <source>
        <strain evidence="2">Duluth1</strain>
        <tissue evidence="2">Whole animal</tissue>
    </source>
</reference>
<accession>A0A9D4JNA8</accession>
<gene>
    <name evidence="2" type="ORF">DPMN_143532</name>
</gene>
<sequence length="79" mass="8898">MYIRIPMQWYTPCRQAVPATRCPGTTERDGTAASPSAPAAQSGRRRPRSMNHVVSGCDGLRERDFMRDFSINIINTKEI</sequence>
<feature type="region of interest" description="Disordered" evidence="1">
    <location>
        <begin position="21"/>
        <end position="52"/>
    </location>
</feature>
<evidence type="ECO:0000313" key="2">
    <source>
        <dbReference type="EMBL" id="KAH3815013.1"/>
    </source>
</evidence>
<dbReference type="Proteomes" id="UP000828390">
    <property type="component" value="Unassembled WGS sequence"/>
</dbReference>
<protein>
    <submittedName>
        <fullName evidence="2">Uncharacterized protein</fullName>
    </submittedName>
</protein>
<name>A0A9D4JNA8_DREPO</name>
<feature type="compositionally biased region" description="Low complexity" evidence="1">
    <location>
        <begin position="32"/>
        <end position="42"/>
    </location>
</feature>
<evidence type="ECO:0000256" key="1">
    <source>
        <dbReference type="SAM" id="MobiDB-lite"/>
    </source>
</evidence>
<organism evidence="2 3">
    <name type="scientific">Dreissena polymorpha</name>
    <name type="common">Zebra mussel</name>
    <name type="synonym">Mytilus polymorpha</name>
    <dbReference type="NCBI Taxonomy" id="45954"/>
    <lineage>
        <taxon>Eukaryota</taxon>
        <taxon>Metazoa</taxon>
        <taxon>Spiralia</taxon>
        <taxon>Lophotrochozoa</taxon>
        <taxon>Mollusca</taxon>
        <taxon>Bivalvia</taxon>
        <taxon>Autobranchia</taxon>
        <taxon>Heteroconchia</taxon>
        <taxon>Euheterodonta</taxon>
        <taxon>Imparidentia</taxon>
        <taxon>Neoheterodontei</taxon>
        <taxon>Myida</taxon>
        <taxon>Dreissenoidea</taxon>
        <taxon>Dreissenidae</taxon>
        <taxon>Dreissena</taxon>
    </lineage>
</organism>
<keyword evidence="3" id="KW-1185">Reference proteome</keyword>
<proteinExistence type="predicted"/>
<dbReference type="EMBL" id="JAIWYP010000006">
    <property type="protein sequence ID" value="KAH3815013.1"/>
    <property type="molecule type" value="Genomic_DNA"/>
</dbReference>
<dbReference type="AlphaFoldDB" id="A0A9D4JNA8"/>